<gene>
    <name evidence="2" type="ORF">E1B25_02450</name>
</gene>
<feature type="transmembrane region" description="Helical" evidence="1">
    <location>
        <begin position="48"/>
        <end position="70"/>
    </location>
</feature>
<proteinExistence type="predicted"/>
<evidence type="ECO:0000313" key="3">
    <source>
        <dbReference type="Proteomes" id="UP000294662"/>
    </source>
</evidence>
<feature type="transmembrane region" description="Helical" evidence="1">
    <location>
        <begin position="136"/>
        <end position="155"/>
    </location>
</feature>
<keyword evidence="1" id="KW-0472">Membrane</keyword>
<reference evidence="2 3" key="1">
    <citation type="submission" date="2019-03" db="EMBL/GenBank/DDBJ databases">
        <authorList>
            <person name="Zhang S."/>
        </authorList>
    </citation>
    <scope>NUCLEOTIDE SEQUENCE [LARGE SCALE GENOMIC DNA]</scope>
    <source>
        <strain evidence="2 3">S4J41</strain>
    </source>
</reference>
<keyword evidence="1" id="KW-0812">Transmembrane</keyword>
<dbReference type="EMBL" id="SMFP01000001">
    <property type="protein sequence ID" value="TDE41092.1"/>
    <property type="molecule type" value="Genomic_DNA"/>
</dbReference>
<keyword evidence="1" id="KW-1133">Transmembrane helix</keyword>
<name>A0A4R5F1D4_9RHOB</name>
<keyword evidence="3" id="KW-1185">Reference proteome</keyword>
<feature type="transmembrane region" description="Helical" evidence="1">
    <location>
        <begin position="161"/>
        <end position="182"/>
    </location>
</feature>
<feature type="transmembrane region" description="Helical" evidence="1">
    <location>
        <begin position="213"/>
        <end position="230"/>
    </location>
</feature>
<organism evidence="2 3">
    <name type="scientific">Antarcticimicrobium sediminis</name>
    <dbReference type="NCBI Taxonomy" id="2546227"/>
    <lineage>
        <taxon>Bacteria</taxon>
        <taxon>Pseudomonadati</taxon>
        <taxon>Pseudomonadota</taxon>
        <taxon>Alphaproteobacteria</taxon>
        <taxon>Rhodobacterales</taxon>
        <taxon>Paracoccaceae</taxon>
        <taxon>Antarcticimicrobium</taxon>
    </lineage>
</organism>
<feature type="transmembrane region" description="Helical" evidence="1">
    <location>
        <begin position="189"/>
        <end position="207"/>
    </location>
</feature>
<dbReference type="RefSeq" id="WP_132827082.1">
    <property type="nucleotide sequence ID" value="NZ_SMFP01000001.1"/>
</dbReference>
<feature type="transmembrane region" description="Helical" evidence="1">
    <location>
        <begin position="104"/>
        <end position="124"/>
    </location>
</feature>
<evidence type="ECO:0000313" key="2">
    <source>
        <dbReference type="EMBL" id="TDE41092.1"/>
    </source>
</evidence>
<dbReference type="PANTHER" id="PTHR33802:SF1">
    <property type="entry name" value="XK-RELATED PROTEIN"/>
    <property type="match status" value="1"/>
</dbReference>
<protein>
    <submittedName>
        <fullName evidence="2">Uncharacterized protein</fullName>
    </submittedName>
</protein>
<dbReference type="AlphaFoldDB" id="A0A4R5F1D4"/>
<dbReference type="OrthoDB" id="5189031at2"/>
<dbReference type="PANTHER" id="PTHR33802">
    <property type="entry name" value="SI:CH211-161H7.5-RELATED"/>
    <property type="match status" value="1"/>
</dbReference>
<sequence>MRSRLLAIVVLIATLTFMLSPLLASGFNGFTADQFPVPQDNPPVQPEGYAFAIWGLIYLWLLIGAVYGVVRAAEDRGWQAMRIPLAISLILGSFWIKAANEAPILATGMIVVMAAAAIAALLRASEDQPWLQVRPVALYAGWLTAATGVAIGVLLGGYGIVSAQAAAINCLCGVLAVALIVQSARPREWAYPAAVIWALIGIIVANLPSQNLVVIALAALGIVALAFRAGHSLRTGAV</sequence>
<dbReference type="Proteomes" id="UP000294662">
    <property type="component" value="Unassembled WGS sequence"/>
</dbReference>
<comment type="caution">
    <text evidence="2">The sequence shown here is derived from an EMBL/GenBank/DDBJ whole genome shotgun (WGS) entry which is preliminary data.</text>
</comment>
<evidence type="ECO:0000256" key="1">
    <source>
        <dbReference type="SAM" id="Phobius"/>
    </source>
</evidence>
<accession>A0A4R5F1D4</accession>